<proteinExistence type="predicted"/>
<protein>
    <submittedName>
        <fullName evidence="1">Uncharacterized protein</fullName>
    </submittedName>
</protein>
<keyword evidence="2" id="KW-1185">Reference proteome</keyword>
<name>A0A1P8WAY4_9PLAN</name>
<dbReference type="STRING" id="1891926.Fuma_00800"/>
<dbReference type="AlphaFoldDB" id="A0A1P8WAY4"/>
<gene>
    <name evidence="1" type="ORF">Fuma_00800</name>
</gene>
<dbReference type="EMBL" id="CP017641">
    <property type="protein sequence ID" value="APZ91214.1"/>
    <property type="molecule type" value="Genomic_DNA"/>
</dbReference>
<organism evidence="1 2">
    <name type="scientific">Fuerstiella marisgermanici</name>
    <dbReference type="NCBI Taxonomy" id="1891926"/>
    <lineage>
        <taxon>Bacteria</taxon>
        <taxon>Pseudomonadati</taxon>
        <taxon>Planctomycetota</taxon>
        <taxon>Planctomycetia</taxon>
        <taxon>Planctomycetales</taxon>
        <taxon>Planctomycetaceae</taxon>
        <taxon>Fuerstiella</taxon>
    </lineage>
</organism>
<dbReference type="KEGG" id="fmr:Fuma_00800"/>
<evidence type="ECO:0000313" key="1">
    <source>
        <dbReference type="EMBL" id="APZ91214.1"/>
    </source>
</evidence>
<sequence length="88" mass="9290">MTDTKSDAECSAACDCSTDGASARDVAIDAALWRLALRRCPSITVAGFQKIGETVVFRGGYTVLLHGKPLAVVTLHGDSEFSINVFSP</sequence>
<reference evidence="1 2" key="1">
    <citation type="journal article" date="2016" name="Front. Microbiol.">
        <title>Fuerstia marisgermanicae gen. nov., sp. nov., an Unusual Member of the Phylum Planctomycetes from the German Wadden Sea.</title>
        <authorList>
            <person name="Kohn T."/>
            <person name="Heuer A."/>
            <person name="Jogler M."/>
            <person name="Vollmers J."/>
            <person name="Boedeker C."/>
            <person name="Bunk B."/>
            <person name="Rast P."/>
            <person name="Borchert D."/>
            <person name="Glockner I."/>
            <person name="Freese H.M."/>
            <person name="Klenk H.P."/>
            <person name="Overmann J."/>
            <person name="Kaster A.K."/>
            <person name="Rohde M."/>
            <person name="Wiegand S."/>
            <person name="Jogler C."/>
        </authorList>
    </citation>
    <scope>NUCLEOTIDE SEQUENCE [LARGE SCALE GENOMIC DNA]</scope>
    <source>
        <strain evidence="1 2">NH11</strain>
    </source>
</reference>
<dbReference type="Proteomes" id="UP000187735">
    <property type="component" value="Chromosome"/>
</dbReference>
<dbReference type="RefSeq" id="WP_077023012.1">
    <property type="nucleotide sequence ID" value="NZ_CP017641.1"/>
</dbReference>
<accession>A0A1P8WAY4</accession>
<evidence type="ECO:0000313" key="2">
    <source>
        <dbReference type="Proteomes" id="UP000187735"/>
    </source>
</evidence>